<feature type="transmembrane region" description="Helical" evidence="10">
    <location>
        <begin position="367"/>
        <end position="387"/>
    </location>
</feature>
<evidence type="ECO:0000313" key="13">
    <source>
        <dbReference type="Proteomes" id="UP000593802"/>
    </source>
</evidence>
<protein>
    <recommendedName>
        <fullName evidence="4">Putative hemin transport system permease protein HrtB</fullName>
    </recommendedName>
</protein>
<evidence type="ECO:0000256" key="9">
    <source>
        <dbReference type="ARBA" id="ARBA00024973"/>
    </source>
</evidence>
<dbReference type="InterPro" id="IPR003838">
    <property type="entry name" value="ABC3_permease_C"/>
</dbReference>
<dbReference type="GO" id="GO:0005886">
    <property type="term" value="C:plasma membrane"/>
    <property type="evidence" value="ECO:0007669"/>
    <property type="project" value="UniProtKB-SubCell"/>
</dbReference>
<dbReference type="EMBL" id="AP023366">
    <property type="protein sequence ID" value="BCJ85058.1"/>
    <property type="molecule type" value="Genomic_DNA"/>
</dbReference>
<name>A0A7I8D4L3_9BACL</name>
<keyword evidence="8 10" id="KW-0472">Membrane</keyword>
<evidence type="ECO:0000256" key="1">
    <source>
        <dbReference type="ARBA" id="ARBA00004651"/>
    </source>
</evidence>
<feature type="domain" description="ABC3 transporter permease C-terminal" evidence="11">
    <location>
        <begin position="318"/>
        <end position="428"/>
    </location>
</feature>
<proteinExistence type="inferred from homology"/>
<feature type="transmembrane region" description="Helical" evidence="10">
    <location>
        <begin position="66"/>
        <end position="85"/>
    </location>
</feature>
<evidence type="ECO:0000256" key="7">
    <source>
        <dbReference type="ARBA" id="ARBA00022989"/>
    </source>
</evidence>
<keyword evidence="7 10" id="KW-1133">Transmembrane helix</keyword>
<evidence type="ECO:0000256" key="3">
    <source>
        <dbReference type="ARBA" id="ARBA00011131"/>
    </source>
</evidence>
<evidence type="ECO:0000256" key="2">
    <source>
        <dbReference type="ARBA" id="ARBA00008697"/>
    </source>
</evidence>
<comment type="function">
    <text evidence="9">Part of the ABC transporter complex hrt involved in hemin import. Responsible for the translocation of the substrate across the membrane.</text>
</comment>
<feature type="transmembrane region" description="Helical" evidence="10">
    <location>
        <begin position="314"/>
        <end position="339"/>
    </location>
</feature>
<dbReference type="KEGG" id="eff:skT53_00430"/>
<evidence type="ECO:0000259" key="11">
    <source>
        <dbReference type="Pfam" id="PF02687"/>
    </source>
</evidence>
<dbReference type="InterPro" id="IPR051125">
    <property type="entry name" value="ABC-4/HrtB_transporter"/>
</dbReference>
<evidence type="ECO:0000256" key="8">
    <source>
        <dbReference type="ARBA" id="ARBA00023136"/>
    </source>
</evidence>
<dbReference type="PANTHER" id="PTHR43738">
    <property type="entry name" value="ABC TRANSPORTER, MEMBRANE PROTEIN"/>
    <property type="match status" value="1"/>
</dbReference>
<comment type="similarity">
    <text evidence="2">Belongs to the ABC-4 integral membrane protein family. HrtB subfamily.</text>
</comment>
<keyword evidence="6 10" id="KW-0812">Transmembrane</keyword>
<dbReference type="Proteomes" id="UP000593802">
    <property type="component" value="Chromosome"/>
</dbReference>
<accession>A0A7I8D4L3</accession>
<evidence type="ECO:0000256" key="6">
    <source>
        <dbReference type="ARBA" id="ARBA00022692"/>
    </source>
</evidence>
<evidence type="ECO:0000313" key="12">
    <source>
        <dbReference type="EMBL" id="BCJ85058.1"/>
    </source>
</evidence>
<sequence length="448" mass="49605">MFTAPEILFQFLWLAAGIVLTVILYVSWPRSESEDTNTTKTARPAVFLQSRLVWNNLWRKPFRSTLLILSSAITAAMLFLSYFFINSMDRSLSAAANRFGADVMVVPKGYASVAQQMLLTGTASSFYMPESVVEKIRSIPEVQSLSPQLYLETFSGSCCQVEGNFPVVAFDPKTDFTLKPWLSDVGHRFMPNSVILGSEAGGKNAIGHLDNSAYREQIHLFHHPFVVSQVLYPTGSAADHTIYMDINKIRELRSSLHSPLQFPEHSVSVVLVKTRPGDEEFVKHKIERMLPDVSAVTGVSLRETVNQQLLPLRIFSYLMIGIVILMTGLQVMTLFSAVVSERKREIGMFRALGASTRTVYRFLLQEAGLAGLLGGAAGTIVTFVLLYDNRLLIRKLIHLPLLFPSWGLAVLIATATIGVTSVLSILAATVPVHPIVKQEPYAAIREGE</sequence>
<dbReference type="AlphaFoldDB" id="A0A7I8D4L3"/>
<dbReference type="RefSeq" id="WP_200759227.1">
    <property type="nucleotide sequence ID" value="NZ_AP023366.1"/>
</dbReference>
<evidence type="ECO:0000256" key="5">
    <source>
        <dbReference type="ARBA" id="ARBA00022475"/>
    </source>
</evidence>
<comment type="subcellular location">
    <subcellularLocation>
        <location evidence="1">Cell membrane</location>
        <topology evidence="1">Multi-pass membrane protein</topology>
    </subcellularLocation>
</comment>
<evidence type="ECO:0000256" key="10">
    <source>
        <dbReference type="SAM" id="Phobius"/>
    </source>
</evidence>
<keyword evidence="13" id="KW-1185">Reference proteome</keyword>
<feature type="transmembrane region" description="Helical" evidence="10">
    <location>
        <begin position="7"/>
        <end position="28"/>
    </location>
</feature>
<gene>
    <name evidence="12" type="ORF">skT53_00430</name>
</gene>
<comment type="subunit">
    <text evidence="3">The complex is composed of two ATP-binding proteins (HrtA), two transmembrane proteins (HrtB) and a solute-binding protein.</text>
</comment>
<dbReference type="Pfam" id="PF02687">
    <property type="entry name" value="FtsX"/>
    <property type="match status" value="1"/>
</dbReference>
<dbReference type="PANTHER" id="PTHR43738:SF2">
    <property type="entry name" value="ABC TRANSPORTER PERMEASE"/>
    <property type="match status" value="1"/>
</dbReference>
<feature type="transmembrane region" description="Helical" evidence="10">
    <location>
        <begin position="408"/>
        <end position="430"/>
    </location>
</feature>
<reference evidence="12 13" key="1">
    <citation type="submission" date="2020-08" db="EMBL/GenBank/DDBJ databases">
        <title>Complete Genome Sequence of Effusibacillus dendaii Strain skT53, Isolated from Farmland soil.</title>
        <authorList>
            <person name="Konishi T."/>
            <person name="Kawasaki H."/>
        </authorList>
    </citation>
    <scope>NUCLEOTIDE SEQUENCE [LARGE SCALE GENOMIC DNA]</scope>
    <source>
        <strain evidence="13">skT53</strain>
    </source>
</reference>
<keyword evidence="5" id="KW-1003">Cell membrane</keyword>
<evidence type="ECO:0000256" key="4">
    <source>
        <dbReference type="ARBA" id="ARBA00016962"/>
    </source>
</evidence>
<organism evidence="12 13">
    <name type="scientific">Effusibacillus dendaii</name>
    <dbReference type="NCBI Taxonomy" id="2743772"/>
    <lineage>
        <taxon>Bacteria</taxon>
        <taxon>Bacillati</taxon>
        <taxon>Bacillota</taxon>
        <taxon>Bacilli</taxon>
        <taxon>Bacillales</taxon>
        <taxon>Alicyclobacillaceae</taxon>
        <taxon>Effusibacillus</taxon>
    </lineage>
</organism>